<dbReference type="AlphaFoldDB" id="A0A3M9Y954"/>
<protein>
    <recommendedName>
        <fullName evidence="5">Transmembrane protein</fullName>
    </recommendedName>
</protein>
<dbReference type="STRING" id="1051616.A0A3M9Y954"/>
<keyword evidence="2" id="KW-0472">Membrane</keyword>
<evidence type="ECO:0000313" key="3">
    <source>
        <dbReference type="EMBL" id="RNJ56048.1"/>
    </source>
</evidence>
<feature type="transmembrane region" description="Helical" evidence="2">
    <location>
        <begin position="543"/>
        <end position="566"/>
    </location>
</feature>
<evidence type="ECO:0008006" key="5">
    <source>
        <dbReference type="Google" id="ProtNLM"/>
    </source>
</evidence>
<reference evidence="3 4" key="1">
    <citation type="submission" date="2018-10" db="EMBL/GenBank/DDBJ databases">
        <title>Genome sequence of Verticillium nonalfalfae VnAa140.</title>
        <authorList>
            <person name="Stajich J.E."/>
            <person name="Kasson M.T."/>
        </authorList>
    </citation>
    <scope>NUCLEOTIDE SEQUENCE [LARGE SCALE GENOMIC DNA]</scope>
    <source>
        <strain evidence="3 4">VnAa140</strain>
    </source>
</reference>
<comment type="caution">
    <text evidence="3">The sequence shown here is derived from an EMBL/GenBank/DDBJ whole genome shotgun (WGS) entry which is preliminary data.</text>
</comment>
<feature type="transmembrane region" description="Helical" evidence="2">
    <location>
        <begin position="244"/>
        <end position="269"/>
    </location>
</feature>
<dbReference type="PANTHER" id="PTHR42101">
    <property type="entry name" value="CHROMOSOME 16, WHOLE GENOME SHOTGUN SEQUENCE"/>
    <property type="match status" value="1"/>
</dbReference>
<keyword evidence="4" id="KW-1185">Reference proteome</keyword>
<gene>
    <name evidence="3" type="ORF">D7B24_007827</name>
</gene>
<feature type="region of interest" description="Disordered" evidence="1">
    <location>
        <begin position="693"/>
        <end position="720"/>
    </location>
</feature>
<organism evidence="3 4">
    <name type="scientific">Verticillium nonalfalfae</name>
    <dbReference type="NCBI Taxonomy" id="1051616"/>
    <lineage>
        <taxon>Eukaryota</taxon>
        <taxon>Fungi</taxon>
        <taxon>Dikarya</taxon>
        <taxon>Ascomycota</taxon>
        <taxon>Pezizomycotina</taxon>
        <taxon>Sordariomycetes</taxon>
        <taxon>Hypocreomycetidae</taxon>
        <taxon>Glomerellales</taxon>
        <taxon>Plectosphaerellaceae</taxon>
        <taxon>Verticillium</taxon>
    </lineage>
</organism>
<evidence type="ECO:0000256" key="1">
    <source>
        <dbReference type="SAM" id="MobiDB-lite"/>
    </source>
</evidence>
<keyword evidence="2" id="KW-0812">Transmembrane</keyword>
<dbReference type="Proteomes" id="UP000267145">
    <property type="component" value="Unassembled WGS sequence"/>
</dbReference>
<feature type="transmembrane region" description="Helical" evidence="2">
    <location>
        <begin position="217"/>
        <end position="238"/>
    </location>
</feature>
<evidence type="ECO:0000313" key="4">
    <source>
        <dbReference type="Proteomes" id="UP000267145"/>
    </source>
</evidence>
<proteinExistence type="predicted"/>
<sequence>MGEEGGQFESAQRHRKRKRDNMADKDGLQYKPLNVKLHLLRSPLKEDDASSDTLSVGLQTLIPAVVKPWGYRYQAKEEPVFSRNNEATNLEVFYDLFLAAVSPCLNLFNKNQQVTSLRGLVAYAGFFSLMWTTWFQTGCFDVRFITDSVFERCARAVHLGVLVGFAVVSPNFDPSEQDPQVFKTFSFILMVSRLCLALEYGMVLLHVRHYTRARVPLLVLVVSNSVAAFIYFGLAFLFDRAHSSIFYMWYGIAFFEVASNAVLSIFYSILSFQDTHLIRRISLLTLIIFGEGVAIACDSVTSVVESGHNAWSASRLPRMTPYSIRAQLTSGAAPKTIGVVTAAVSTIYLVFMVYFDWMCRFHLPRWRQLTWTLLHFPLHLCMTLFMEGAAQFIVVWKIAESELSLLTGFNHMVKTSAFVELTDSLWNFTSNFTKQYPVTHCWSQIAINSSFDVMRDIDLVQLQEHLQTASQEEIDTDPNLVAWDQAATEVLKTLDNLLLQAFDIDFTKEATREHAGIKARYIGDTAELNMEVGKRASKRFRTLFQYTFVCAGAFLALSNVLYCIAYMGRWTRWAKVRVALNFVIAAGIALVACVSQDTEYFNNYNKKPFVLMTMLMPYVVVLVLNHLPHSLSVFGMPGFPWWKRLGRDVAVTPPMELVQTTTHYDPREHFLGSPDLIVGLGQQYAVPQQPRSVSAAQGPYEAVEQTEEDEQFYRGYRQEQ</sequence>
<feature type="transmembrane region" description="Helical" evidence="2">
    <location>
        <begin position="337"/>
        <end position="355"/>
    </location>
</feature>
<feature type="transmembrane region" description="Helical" evidence="2">
    <location>
        <begin position="120"/>
        <end position="142"/>
    </location>
</feature>
<feature type="transmembrane region" description="Helical" evidence="2">
    <location>
        <begin position="609"/>
        <end position="627"/>
    </location>
</feature>
<keyword evidence="2" id="KW-1133">Transmembrane helix</keyword>
<dbReference type="GeneID" id="39611516"/>
<feature type="transmembrane region" description="Helical" evidence="2">
    <location>
        <begin position="578"/>
        <end position="597"/>
    </location>
</feature>
<dbReference type="RefSeq" id="XP_028494206.1">
    <property type="nucleotide sequence ID" value="XM_028641931.1"/>
</dbReference>
<dbReference type="PANTHER" id="PTHR42101:SF1">
    <property type="entry name" value="LOW TEMPERATURE REQUIREMENT A"/>
    <property type="match status" value="1"/>
</dbReference>
<feature type="transmembrane region" description="Helical" evidence="2">
    <location>
        <begin position="184"/>
        <end position="205"/>
    </location>
</feature>
<evidence type="ECO:0000256" key="2">
    <source>
        <dbReference type="SAM" id="Phobius"/>
    </source>
</evidence>
<accession>A0A3M9Y954</accession>
<dbReference type="EMBL" id="RBVV01000065">
    <property type="protein sequence ID" value="RNJ56048.1"/>
    <property type="molecule type" value="Genomic_DNA"/>
</dbReference>
<feature type="transmembrane region" description="Helical" evidence="2">
    <location>
        <begin position="281"/>
        <end position="304"/>
    </location>
</feature>
<name>A0A3M9Y954_9PEZI</name>
<feature type="region of interest" description="Disordered" evidence="1">
    <location>
        <begin position="1"/>
        <end position="27"/>
    </location>
</feature>